<evidence type="ECO:0000256" key="6">
    <source>
        <dbReference type="ARBA" id="ARBA00022619"/>
    </source>
</evidence>
<gene>
    <name evidence="14" type="ORF">BN869_000000236_1</name>
</gene>
<dbReference type="InterPro" id="IPR002734">
    <property type="entry name" value="RibDG_C"/>
</dbReference>
<evidence type="ECO:0000313" key="14">
    <source>
        <dbReference type="EMBL" id="CEO44181.1"/>
    </source>
</evidence>
<dbReference type="GO" id="GO:0009231">
    <property type="term" value="P:riboflavin biosynthetic process"/>
    <property type="evidence" value="ECO:0007669"/>
    <property type="project" value="UniProtKB-KW"/>
</dbReference>
<evidence type="ECO:0000256" key="1">
    <source>
        <dbReference type="ARBA" id="ARBA00003555"/>
    </source>
</evidence>
<dbReference type="EC" id="1.1.1.302" evidence="4"/>
<keyword evidence="8" id="KW-0560">Oxidoreductase</keyword>
<dbReference type="AlphaFoldDB" id="A0A0B7JNU0"/>
<dbReference type="Pfam" id="PF01872">
    <property type="entry name" value="RibD_C"/>
    <property type="match status" value="1"/>
</dbReference>
<dbReference type="PANTHER" id="PTHR38011:SF7">
    <property type="entry name" value="2,5-DIAMINO-6-RIBOSYLAMINO-4(3H)-PYRIMIDINONE 5'-PHOSPHATE REDUCTASE"/>
    <property type="match status" value="1"/>
</dbReference>
<comment type="similarity">
    <text evidence="3">Belongs to the HTP reductase family.</text>
</comment>
<evidence type="ECO:0000256" key="11">
    <source>
        <dbReference type="ARBA" id="ARBA00047550"/>
    </source>
</evidence>
<comment type="pathway">
    <text evidence="2">Cofactor biosynthesis; riboflavin biosynthesis.</text>
</comment>
<comment type="function">
    <text evidence="1">Catalyzes an early step in riboflavin biosynthesis, the NADPH-dependent reduction of the ribose side chain of 2,5-diamino-6-ribosylamino-4(3H)-pyrimidinone 5'-phosphate, yielding 2,5-diamino-6-ribitylamino-4(3H)-pyrimidinone 5'-phosphate.</text>
</comment>
<dbReference type="SUPFAM" id="SSF53597">
    <property type="entry name" value="Dihydrofolate reductase-like"/>
    <property type="match status" value="1"/>
</dbReference>
<evidence type="ECO:0000256" key="7">
    <source>
        <dbReference type="ARBA" id="ARBA00022857"/>
    </source>
</evidence>
<dbReference type="InterPro" id="IPR024072">
    <property type="entry name" value="DHFR-like_dom_sf"/>
</dbReference>
<dbReference type="Gene3D" id="3.40.430.10">
    <property type="entry name" value="Dihydrofolate Reductase, subunit A"/>
    <property type="match status" value="1"/>
</dbReference>
<evidence type="ECO:0000256" key="9">
    <source>
        <dbReference type="ARBA" id="ARBA00030073"/>
    </source>
</evidence>
<accession>A0A0B7JNU0</accession>
<reference evidence="14" key="1">
    <citation type="submission" date="2015-01" db="EMBL/GenBank/DDBJ databases">
        <authorList>
            <person name="Durling Mikael"/>
        </authorList>
    </citation>
    <scope>NUCLEOTIDE SEQUENCE</scope>
</reference>
<organism evidence="14">
    <name type="scientific">Bionectria ochroleuca</name>
    <name type="common">Gliocladium roseum</name>
    <dbReference type="NCBI Taxonomy" id="29856"/>
    <lineage>
        <taxon>Eukaryota</taxon>
        <taxon>Fungi</taxon>
        <taxon>Dikarya</taxon>
        <taxon>Ascomycota</taxon>
        <taxon>Pezizomycotina</taxon>
        <taxon>Sordariomycetes</taxon>
        <taxon>Hypocreomycetidae</taxon>
        <taxon>Hypocreales</taxon>
        <taxon>Bionectriaceae</taxon>
        <taxon>Clonostachys</taxon>
    </lineage>
</organism>
<feature type="domain" description="Bacterial bifunctional deaminase-reductase C-terminal" evidence="13">
    <location>
        <begin position="31"/>
        <end position="261"/>
    </location>
</feature>
<dbReference type="EMBL" id="CDPU01000001">
    <property type="protein sequence ID" value="CEO44181.1"/>
    <property type="molecule type" value="Genomic_DNA"/>
</dbReference>
<evidence type="ECO:0000256" key="4">
    <source>
        <dbReference type="ARBA" id="ARBA00012851"/>
    </source>
</evidence>
<evidence type="ECO:0000256" key="2">
    <source>
        <dbReference type="ARBA" id="ARBA00005104"/>
    </source>
</evidence>
<sequence>MSEALEFASSSAALLEPYLPPESSQSTAAKPFVTLTFATSLDSSLSLAPGVRTRLSGPGSKAMTHYLRSRHSAILVGINTMLADNPGLNCRIAGASSQPRPIIIDPHLRWAPKRSDKVLQICRAGQGLAPIVLTGLQSEEWPEDSISILTEHGGKFIYVEPKKAASSGRGRFDWHDILDVLSREGLSSLMVEGGAQIINSLLDSQYHSLVDSVIVTIAPTWLGEGGVVVSPARAHDEQGVPIPAARLSDVKWHPFGEDVVLCGRLDKK</sequence>
<protein>
    <recommendedName>
        <fullName evidence="5">2,5-diamino-6-ribosylamino-4(3H)-pyrimidinone 5'-phosphate reductase</fullName>
        <ecNumber evidence="4">1.1.1.302</ecNumber>
    </recommendedName>
    <alternativeName>
        <fullName evidence="10">2,5-diamino-6-(5-phospho-D-ribosylamino)pyrimidin-4(3H)-one reductase</fullName>
    </alternativeName>
    <alternativeName>
        <fullName evidence="9">2,5-diamino-6-ribitylamino-4(3H)-pyrimidinone 5'-phosphate synthase</fullName>
    </alternativeName>
</protein>
<comment type="catalytic activity">
    <reaction evidence="12">
        <text>2,5-diamino-6-(1-D-ribitylamino)pyrimidin-4(3H)-one 5'-phosphate + NADP(+) = 2,5-diamino-6-(1-D-ribosylamino)pyrimidin-4(3H)-one 5'-phosphate + NADPH + H(+)</text>
        <dbReference type="Rhea" id="RHEA:27278"/>
        <dbReference type="ChEBI" id="CHEBI:15378"/>
        <dbReference type="ChEBI" id="CHEBI:57783"/>
        <dbReference type="ChEBI" id="CHEBI:58349"/>
        <dbReference type="ChEBI" id="CHEBI:58890"/>
        <dbReference type="ChEBI" id="CHEBI:59545"/>
        <dbReference type="EC" id="1.1.1.302"/>
    </reaction>
</comment>
<evidence type="ECO:0000256" key="12">
    <source>
        <dbReference type="ARBA" id="ARBA00049020"/>
    </source>
</evidence>
<proteinExistence type="inferred from homology"/>
<dbReference type="InterPro" id="IPR050765">
    <property type="entry name" value="Riboflavin_Biosynth_HTPR"/>
</dbReference>
<dbReference type="GO" id="GO:0008703">
    <property type="term" value="F:5-amino-6-(5-phosphoribosylamino)uracil reductase activity"/>
    <property type="evidence" value="ECO:0007669"/>
    <property type="project" value="InterPro"/>
</dbReference>
<name>A0A0B7JNU0_BIOOC</name>
<evidence type="ECO:0000256" key="3">
    <source>
        <dbReference type="ARBA" id="ARBA00009723"/>
    </source>
</evidence>
<evidence type="ECO:0000256" key="10">
    <source>
        <dbReference type="ARBA" id="ARBA00031630"/>
    </source>
</evidence>
<evidence type="ECO:0000256" key="8">
    <source>
        <dbReference type="ARBA" id="ARBA00023002"/>
    </source>
</evidence>
<dbReference type="PANTHER" id="PTHR38011">
    <property type="entry name" value="DIHYDROFOLATE REDUCTASE FAMILY PROTEIN (AFU_ORTHOLOGUE AFUA_8G06820)"/>
    <property type="match status" value="1"/>
</dbReference>
<evidence type="ECO:0000259" key="13">
    <source>
        <dbReference type="Pfam" id="PF01872"/>
    </source>
</evidence>
<keyword evidence="6" id="KW-0686">Riboflavin biosynthesis</keyword>
<keyword evidence="7" id="KW-0521">NADP</keyword>
<evidence type="ECO:0000256" key="5">
    <source>
        <dbReference type="ARBA" id="ARBA00015035"/>
    </source>
</evidence>
<comment type="catalytic activity">
    <reaction evidence="11">
        <text>2,5-diamino-6-(1-D-ribitylamino)pyrimidin-4(3H)-one 5'-phosphate + NAD(+) = 2,5-diamino-6-(1-D-ribosylamino)pyrimidin-4(3H)-one 5'-phosphate + NADH + H(+)</text>
        <dbReference type="Rhea" id="RHEA:27274"/>
        <dbReference type="ChEBI" id="CHEBI:15378"/>
        <dbReference type="ChEBI" id="CHEBI:57540"/>
        <dbReference type="ChEBI" id="CHEBI:57945"/>
        <dbReference type="ChEBI" id="CHEBI:58890"/>
        <dbReference type="ChEBI" id="CHEBI:59545"/>
        <dbReference type="EC" id="1.1.1.302"/>
    </reaction>
</comment>